<protein>
    <recommendedName>
        <fullName evidence="5">Hydrophobin</fullName>
    </recommendedName>
</protein>
<organism evidence="3 4">
    <name type="scientific">Fusarium austroafricanum</name>
    <dbReference type="NCBI Taxonomy" id="2364996"/>
    <lineage>
        <taxon>Eukaryota</taxon>
        <taxon>Fungi</taxon>
        <taxon>Dikarya</taxon>
        <taxon>Ascomycota</taxon>
        <taxon>Pezizomycotina</taxon>
        <taxon>Sordariomycetes</taxon>
        <taxon>Hypocreomycetidae</taxon>
        <taxon>Hypocreales</taxon>
        <taxon>Nectriaceae</taxon>
        <taxon>Fusarium</taxon>
        <taxon>Fusarium concolor species complex</taxon>
    </lineage>
</organism>
<evidence type="ECO:0000313" key="4">
    <source>
        <dbReference type="Proteomes" id="UP000605986"/>
    </source>
</evidence>
<name>A0A8H4KHV6_9HYPO</name>
<keyword evidence="2" id="KW-0732">Signal</keyword>
<evidence type="ECO:0000256" key="1">
    <source>
        <dbReference type="SAM" id="MobiDB-lite"/>
    </source>
</evidence>
<sequence>MLSTKKLILSAINVACLIQGIAGQISIPTKENNKNCPGVLHNDGNNTPYCCIGGRLDLSTCPGWPICTGPTREPKPLSCFTEIPFSATDYNSLVKSASSKFLQNPDATPTETAASGTESGTEKASKTPANASTRKTAAETSSEARSTNANTEGTASETASETAAASGSESASETSSGASSTATGSDSNMKTPNLVGELLGGILAMWVVL</sequence>
<proteinExistence type="predicted"/>
<evidence type="ECO:0008006" key="5">
    <source>
        <dbReference type="Google" id="ProtNLM"/>
    </source>
</evidence>
<feature type="chain" id="PRO_5034896995" description="Hydrophobin" evidence="2">
    <location>
        <begin position="24"/>
        <end position="209"/>
    </location>
</feature>
<dbReference type="Proteomes" id="UP000605986">
    <property type="component" value="Unassembled WGS sequence"/>
</dbReference>
<gene>
    <name evidence="3" type="ORF">F53441_6455</name>
</gene>
<reference evidence="3" key="1">
    <citation type="submission" date="2020-01" db="EMBL/GenBank/DDBJ databases">
        <title>Identification and distribution of gene clusters putatively required for synthesis of sphingolipid metabolism inhibitors in phylogenetically diverse species of the filamentous fungus Fusarium.</title>
        <authorList>
            <person name="Kim H.-S."/>
            <person name="Busman M."/>
            <person name="Brown D.W."/>
            <person name="Divon H."/>
            <person name="Uhlig S."/>
            <person name="Proctor R.H."/>
        </authorList>
    </citation>
    <scope>NUCLEOTIDE SEQUENCE</scope>
    <source>
        <strain evidence="3">NRRL 53441</strain>
    </source>
</reference>
<comment type="caution">
    <text evidence="3">The sequence shown here is derived from an EMBL/GenBank/DDBJ whole genome shotgun (WGS) entry which is preliminary data.</text>
</comment>
<feature type="compositionally biased region" description="Low complexity" evidence="1">
    <location>
        <begin position="151"/>
        <end position="185"/>
    </location>
</feature>
<keyword evidence="4" id="KW-1185">Reference proteome</keyword>
<dbReference type="AlphaFoldDB" id="A0A8H4KHV6"/>
<feature type="signal peptide" evidence="2">
    <location>
        <begin position="1"/>
        <end position="23"/>
    </location>
</feature>
<feature type="compositionally biased region" description="Polar residues" evidence="1">
    <location>
        <begin position="127"/>
        <end position="150"/>
    </location>
</feature>
<evidence type="ECO:0000313" key="3">
    <source>
        <dbReference type="EMBL" id="KAF4450456.1"/>
    </source>
</evidence>
<dbReference type="OrthoDB" id="5089079at2759"/>
<accession>A0A8H4KHV6</accession>
<dbReference type="EMBL" id="JAADJG010000250">
    <property type="protein sequence ID" value="KAF4450456.1"/>
    <property type="molecule type" value="Genomic_DNA"/>
</dbReference>
<feature type="compositionally biased region" description="Polar residues" evidence="1">
    <location>
        <begin position="102"/>
        <end position="119"/>
    </location>
</feature>
<feature type="region of interest" description="Disordered" evidence="1">
    <location>
        <begin position="102"/>
        <end position="191"/>
    </location>
</feature>
<evidence type="ECO:0000256" key="2">
    <source>
        <dbReference type="SAM" id="SignalP"/>
    </source>
</evidence>